<accession>A0AAN9RWZ3</accession>
<reference evidence="1 2" key="1">
    <citation type="submission" date="2024-01" db="EMBL/GenBank/DDBJ databases">
        <title>The genomes of 5 underutilized Papilionoideae crops provide insights into root nodulation and disease resistanc.</title>
        <authorList>
            <person name="Jiang F."/>
        </authorList>
    </citation>
    <scope>NUCLEOTIDE SEQUENCE [LARGE SCALE GENOMIC DNA]</scope>
    <source>
        <strain evidence="1">DUOXIRENSHENG_FW03</strain>
        <tissue evidence="1">Leaves</tissue>
    </source>
</reference>
<sequence length="102" mass="11464">MALSPSFPCVIVTPFILQCLRHHTASFHFPLSFRSLLPPRCASPSHSPLSFLSRLALPRDSSSQRLRFASSNCRFLDSPSSRAFFRHSLSQGFNFAAVKRLL</sequence>
<keyword evidence="2" id="KW-1185">Reference proteome</keyword>
<comment type="caution">
    <text evidence="1">The sequence shown here is derived from an EMBL/GenBank/DDBJ whole genome shotgun (WGS) entry which is preliminary data.</text>
</comment>
<protein>
    <submittedName>
        <fullName evidence="1">Uncharacterized protein</fullName>
    </submittedName>
</protein>
<name>A0AAN9RWZ3_PSOTE</name>
<dbReference type="Proteomes" id="UP001386955">
    <property type="component" value="Unassembled WGS sequence"/>
</dbReference>
<organism evidence="1 2">
    <name type="scientific">Psophocarpus tetragonolobus</name>
    <name type="common">Winged bean</name>
    <name type="synonym">Dolichos tetragonolobus</name>
    <dbReference type="NCBI Taxonomy" id="3891"/>
    <lineage>
        <taxon>Eukaryota</taxon>
        <taxon>Viridiplantae</taxon>
        <taxon>Streptophyta</taxon>
        <taxon>Embryophyta</taxon>
        <taxon>Tracheophyta</taxon>
        <taxon>Spermatophyta</taxon>
        <taxon>Magnoliopsida</taxon>
        <taxon>eudicotyledons</taxon>
        <taxon>Gunneridae</taxon>
        <taxon>Pentapetalae</taxon>
        <taxon>rosids</taxon>
        <taxon>fabids</taxon>
        <taxon>Fabales</taxon>
        <taxon>Fabaceae</taxon>
        <taxon>Papilionoideae</taxon>
        <taxon>50 kb inversion clade</taxon>
        <taxon>NPAAA clade</taxon>
        <taxon>indigoferoid/millettioid clade</taxon>
        <taxon>Phaseoleae</taxon>
        <taxon>Psophocarpus</taxon>
    </lineage>
</organism>
<dbReference type="EMBL" id="JAYMYS010000008">
    <property type="protein sequence ID" value="KAK7384772.1"/>
    <property type="molecule type" value="Genomic_DNA"/>
</dbReference>
<gene>
    <name evidence="1" type="ORF">VNO78_30473</name>
</gene>
<proteinExistence type="predicted"/>
<dbReference type="AlphaFoldDB" id="A0AAN9RWZ3"/>
<evidence type="ECO:0000313" key="2">
    <source>
        <dbReference type="Proteomes" id="UP001386955"/>
    </source>
</evidence>
<evidence type="ECO:0000313" key="1">
    <source>
        <dbReference type="EMBL" id="KAK7384772.1"/>
    </source>
</evidence>